<dbReference type="PANTHER" id="PTHR47805:SF1">
    <property type="entry name" value="SAGA-ASSOCIATED FACTOR 73"/>
    <property type="match status" value="1"/>
</dbReference>
<gene>
    <name evidence="3" type="ORF">ASCRUDRAFT_70235</name>
</gene>
<dbReference type="EMBL" id="KV454480">
    <property type="protein sequence ID" value="ODV60995.1"/>
    <property type="molecule type" value="Genomic_DNA"/>
</dbReference>
<dbReference type="Gene3D" id="6.10.140.670">
    <property type="match status" value="1"/>
</dbReference>
<dbReference type="Pfam" id="PF08313">
    <property type="entry name" value="SCA7"/>
    <property type="match status" value="1"/>
</dbReference>
<dbReference type="InterPro" id="IPR037804">
    <property type="entry name" value="SGF73"/>
</dbReference>
<dbReference type="Proteomes" id="UP000095038">
    <property type="component" value="Unassembled WGS sequence"/>
</dbReference>
<feature type="compositionally biased region" description="Polar residues" evidence="1">
    <location>
        <begin position="251"/>
        <end position="281"/>
    </location>
</feature>
<dbReference type="STRING" id="1344418.A0A1D2VH95"/>
<feature type="region of interest" description="Disordered" evidence="1">
    <location>
        <begin position="239"/>
        <end position="322"/>
    </location>
</feature>
<dbReference type="GO" id="GO:1904802">
    <property type="term" value="P:RITS complex assembly"/>
    <property type="evidence" value="ECO:0007669"/>
    <property type="project" value="TreeGrafter"/>
</dbReference>
<evidence type="ECO:0000256" key="1">
    <source>
        <dbReference type="SAM" id="MobiDB-lite"/>
    </source>
</evidence>
<sequence length="471" mass="52578">MNSATGKKPPNYNSRNLVNTNNINSNIASNNVTNNSSNNNASPISISNTNPNTQLSNPTDNSNISSLISEIPNATKIISNIIKPININLNPKQVYVWRDFGDYLNRCNHIQLTDLQEYTSNNNNNNNNNSNPENYNINKNIDTHWNIFKNPNLITNNPLSKPFKYRICNICQRPILESVLIDHLNNCIKNKPEIQKNKLNNDNLSNINYATNNVNSANGPNLNKNLGFNCISISSNQIKIKKTPGRKRKNSSNSKDNTPASMTNSPNINTPNLTDSNSEKPTTQRKTKKIKLPKEKKVKAPKEKKVKAPKEKAKQKEKKQKPLPKIKIKLPVDVEIQCGVLSSNGVLCGRSLTCKMHSMGLKRAVPGRSASYDILLAAYQRKNQVKMAADLANAQAKKDNLVHGRDQPLDSDEECELVLKGVKNSIPMPLEVSTIMPIRSRTNYLRMCQFFTGNLIASAPSGQNNLKDNDQ</sequence>
<evidence type="ECO:0000259" key="2">
    <source>
        <dbReference type="PROSITE" id="PS51505"/>
    </source>
</evidence>
<dbReference type="AlphaFoldDB" id="A0A1D2VH95"/>
<dbReference type="InterPro" id="IPR013243">
    <property type="entry name" value="SCA7_dom"/>
</dbReference>
<dbReference type="InParanoid" id="A0A1D2VH95"/>
<dbReference type="InterPro" id="IPR041251">
    <property type="entry name" value="Znf_C2H2_13"/>
</dbReference>
<protein>
    <submittedName>
        <fullName evidence="3">SCA7-domain-containing protein</fullName>
    </submittedName>
</protein>
<evidence type="ECO:0000313" key="3">
    <source>
        <dbReference type="EMBL" id="ODV60995.1"/>
    </source>
</evidence>
<dbReference type="PROSITE" id="PS51505">
    <property type="entry name" value="SCA7"/>
    <property type="match status" value="1"/>
</dbReference>
<feature type="compositionally biased region" description="Basic and acidic residues" evidence="1">
    <location>
        <begin position="292"/>
        <end position="314"/>
    </location>
</feature>
<dbReference type="RefSeq" id="XP_020047302.1">
    <property type="nucleotide sequence ID" value="XM_020191761.1"/>
</dbReference>
<dbReference type="OrthoDB" id="21678at2759"/>
<dbReference type="GO" id="GO:0006357">
    <property type="term" value="P:regulation of transcription by RNA polymerase II"/>
    <property type="evidence" value="ECO:0007669"/>
    <property type="project" value="TreeGrafter"/>
</dbReference>
<feature type="domain" description="SCA7" evidence="2">
    <location>
        <begin position="325"/>
        <end position="391"/>
    </location>
</feature>
<dbReference type="GO" id="GO:0031048">
    <property type="term" value="P:regulatory ncRNA-mediated heterochromatin formation"/>
    <property type="evidence" value="ECO:0007669"/>
    <property type="project" value="TreeGrafter"/>
</dbReference>
<feature type="region of interest" description="Disordered" evidence="1">
    <location>
        <begin position="1"/>
        <end position="61"/>
    </location>
</feature>
<reference evidence="4" key="1">
    <citation type="submission" date="2016-05" db="EMBL/GenBank/DDBJ databases">
        <title>Comparative genomics of biotechnologically important yeasts.</title>
        <authorList>
            <consortium name="DOE Joint Genome Institute"/>
            <person name="Riley R."/>
            <person name="Haridas S."/>
            <person name="Wolfe K.H."/>
            <person name="Lopes M.R."/>
            <person name="Hittinger C.T."/>
            <person name="Goker M."/>
            <person name="Salamov A."/>
            <person name="Wisecaver J."/>
            <person name="Long T.M."/>
            <person name="Aerts A.L."/>
            <person name="Barry K."/>
            <person name="Choi C."/>
            <person name="Clum A."/>
            <person name="Coughlan A.Y."/>
            <person name="Deshpande S."/>
            <person name="Douglass A.P."/>
            <person name="Hanson S.J."/>
            <person name="Klenk H.-P."/>
            <person name="Labutti K."/>
            <person name="Lapidus A."/>
            <person name="Lindquist E."/>
            <person name="Lipzen A."/>
            <person name="Meier-Kolthoff J.P."/>
            <person name="Ohm R.A."/>
            <person name="Otillar R.P."/>
            <person name="Pangilinan J."/>
            <person name="Peng Y."/>
            <person name="Rokas A."/>
            <person name="Rosa C.A."/>
            <person name="Scheuner C."/>
            <person name="Sibirny A.A."/>
            <person name="Slot J.C."/>
            <person name="Stielow J.B."/>
            <person name="Sun H."/>
            <person name="Kurtzman C.P."/>
            <person name="Blackwell M."/>
            <person name="Grigoriev I.V."/>
            <person name="Jeffries T.W."/>
        </authorList>
    </citation>
    <scope>NUCLEOTIDE SEQUENCE [LARGE SCALE GENOMIC DNA]</scope>
    <source>
        <strain evidence="4">DSM 1968</strain>
    </source>
</reference>
<feature type="compositionally biased region" description="Polar residues" evidence="1">
    <location>
        <begin position="1"/>
        <end position="17"/>
    </location>
</feature>
<keyword evidence="4" id="KW-1185">Reference proteome</keyword>
<dbReference type="PANTHER" id="PTHR47805">
    <property type="entry name" value="SAGA-ASSOCIATED FACTOR 73"/>
    <property type="match status" value="1"/>
</dbReference>
<dbReference type="GO" id="GO:0000124">
    <property type="term" value="C:SAGA complex"/>
    <property type="evidence" value="ECO:0007669"/>
    <property type="project" value="InterPro"/>
</dbReference>
<feature type="compositionally biased region" description="Low complexity" evidence="1">
    <location>
        <begin position="18"/>
        <end position="53"/>
    </location>
</feature>
<dbReference type="Pfam" id="PF18508">
    <property type="entry name" value="zf_C2H2_13"/>
    <property type="match status" value="1"/>
</dbReference>
<dbReference type="Gene3D" id="3.30.160.60">
    <property type="entry name" value="Classic Zinc Finger"/>
    <property type="match status" value="1"/>
</dbReference>
<name>A0A1D2VH95_9ASCO</name>
<evidence type="ECO:0000313" key="4">
    <source>
        <dbReference type="Proteomes" id="UP000095038"/>
    </source>
</evidence>
<dbReference type="FunCoup" id="A0A1D2VH95">
    <property type="interactions" value="398"/>
</dbReference>
<feature type="compositionally biased region" description="Basic residues" evidence="1">
    <location>
        <begin position="239"/>
        <end position="250"/>
    </location>
</feature>
<dbReference type="GeneID" id="30965397"/>
<proteinExistence type="predicted"/>
<organism evidence="3 4">
    <name type="scientific">Ascoidea rubescens DSM 1968</name>
    <dbReference type="NCBI Taxonomy" id="1344418"/>
    <lineage>
        <taxon>Eukaryota</taxon>
        <taxon>Fungi</taxon>
        <taxon>Dikarya</taxon>
        <taxon>Ascomycota</taxon>
        <taxon>Saccharomycotina</taxon>
        <taxon>Saccharomycetes</taxon>
        <taxon>Ascoideaceae</taxon>
        <taxon>Ascoidea</taxon>
    </lineage>
</organism>
<accession>A0A1D2VH95</accession>